<dbReference type="EMBL" id="QBKT01000001">
    <property type="protein sequence ID" value="PTX63515.1"/>
    <property type="molecule type" value="Genomic_DNA"/>
</dbReference>
<sequence>MMRRLFKNIFKVPKKQLTPLEELEKRKNEMQLQLHQLEEIENELRNKSN</sequence>
<feature type="coiled-coil region" evidence="1">
    <location>
        <begin position="20"/>
        <end position="47"/>
    </location>
</feature>
<protein>
    <submittedName>
        <fullName evidence="2">Uncharacterized protein</fullName>
    </submittedName>
</protein>
<name>A0A2T6C5D3_9FLAO</name>
<organism evidence="2 3">
    <name type="scientific">Kordia periserrulae</name>
    <dbReference type="NCBI Taxonomy" id="701523"/>
    <lineage>
        <taxon>Bacteria</taxon>
        <taxon>Pseudomonadati</taxon>
        <taxon>Bacteroidota</taxon>
        <taxon>Flavobacteriia</taxon>
        <taxon>Flavobacteriales</taxon>
        <taxon>Flavobacteriaceae</taxon>
        <taxon>Kordia</taxon>
    </lineage>
</organism>
<evidence type="ECO:0000256" key="1">
    <source>
        <dbReference type="SAM" id="Coils"/>
    </source>
</evidence>
<proteinExistence type="predicted"/>
<evidence type="ECO:0000313" key="2">
    <source>
        <dbReference type="EMBL" id="PTX63515.1"/>
    </source>
</evidence>
<reference evidence="2 3" key="1">
    <citation type="submission" date="2018-04" db="EMBL/GenBank/DDBJ databases">
        <title>Genomic Encyclopedia of Archaeal and Bacterial Type Strains, Phase II (KMG-II): from individual species to whole genera.</title>
        <authorList>
            <person name="Goeker M."/>
        </authorList>
    </citation>
    <scope>NUCLEOTIDE SEQUENCE [LARGE SCALE GENOMIC DNA]</scope>
    <source>
        <strain evidence="2 3">DSM 25731</strain>
    </source>
</reference>
<dbReference type="AlphaFoldDB" id="A0A2T6C5D3"/>
<keyword evidence="1" id="KW-0175">Coiled coil</keyword>
<comment type="caution">
    <text evidence="2">The sequence shown here is derived from an EMBL/GenBank/DDBJ whole genome shotgun (WGS) entry which is preliminary data.</text>
</comment>
<evidence type="ECO:0000313" key="3">
    <source>
        <dbReference type="Proteomes" id="UP000244090"/>
    </source>
</evidence>
<keyword evidence="3" id="KW-1185">Reference proteome</keyword>
<dbReference type="Proteomes" id="UP000244090">
    <property type="component" value="Unassembled WGS sequence"/>
</dbReference>
<accession>A0A2T6C5D3</accession>
<gene>
    <name evidence="2" type="ORF">C8N46_101115</name>
</gene>